<dbReference type="GO" id="GO:0005737">
    <property type="term" value="C:cytoplasm"/>
    <property type="evidence" value="ECO:0007669"/>
    <property type="project" value="TreeGrafter"/>
</dbReference>
<dbReference type="PANTHER" id="PTHR23153">
    <property type="entry name" value="UBX-RELATED"/>
    <property type="match status" value="1"/>
</dbReference>
<evidence type="ECO:0000313" key="2">
    <source>
        <dbReference type="EMBL" id="ETO32125.1"/>
    </source>
</evidence>
<accession>X6P0N5</accession>
<dbReference type="InterPro" id="IPR018997">
    <property type="entry name" value="PUB_domain"/>
</dbReference>
<dbReference type="Proteomes" id="UP000023152">
    <property type="component" value="Unassembled WGS sequence"/>
</dbReference>
<gene>
    <name evidence="2" type="ORF">RFI_04994</name>
</gene>
<proteinExistence type="predicted"/>
<evidence type="ECO:0000313" key="3">
    <source>
        <dbReference type="Proteomes" id="UP000023152"/>
    </source>
</evidence>
<name>X6P0N5_RETFI</name>
<dbReference type="Gene3D" id="1.20.58.2190">
    <property type="match status" value="1"/>
</dbReference>
<comment type="caution">
    <text evidence="2">The sequence shown here is derived from an EMBL/GenBank/DDBJ whole genome shotgun (WGS) entry which is preliminary data.</text>
</comment>
<dbReference type="PANTHER" id="PTHR23153:SF38">
    <property type="entry name" value="UBX DOMAIN-CONTAINING PROTEIN 6"/>
    <property type="match status" value="1"/>
</dbReference>
<dbReference type="EMBL" id="ASPP01004468">
    <property type="protein sequence ID" value="ETO32125.1"/>
    <property type="molecule type" value="Genomic_DNA"/>
</dbReference>
<dbReference type="InterPro" id="IPR036339">
    <property type="entry name" value="PUB-like_dom_sf"/>
</dbReference>
<evidence type="ECO:0000259" key="1">
    <source>
        <dbReference type="Pfam" id="PF09409"/>
    </source>
</evidence>
<dbReference type="SUPFAM" id="SSF143503">
    <property type="entry name" value="PUG domain-like"/>
    <property type="match status" value="1"/>
</dbReference>
<dbReference type="SMART" id="SM00580">
    <property type="entry name" value="PUG"/>
    <property type="match status" value="1"/>
</dbReference>
<keyword evidence="3" id="KW-1185">Reference proteome</keyword>
<dbReference type="Pfam" id="PF09409">
    <property type="entry name" value="PUB"/>
    <property type="match status" value="1"/>
</dbReference>
<sequence>MEQTKNAKLDIFKECMENVLIKENCAVDVKEGIEVLHVYVKNLIKSPDEEKYREICLTNLNFQVRLGHLKGSTKLLETIGFEYKSSKQDYMVLKGKIVIDLKKLNEYLESKLSEVDKELNASVQVENRIERNANCLG</sequence>
<feature type="domain" description="PUB" evidence="1">
    <location>
        <begin position="28"/>
        <end position="105"/>
    </location>
</feature>
<organism evidence="2 3">
    <name type="scientific">Reticulomyxa filosa</name>
    <dbReference type="NCBI Taxonomy" id="46433"/>
    <lineage>
        <taxon>Eukaryota</taxon>
        <taxon>Sar</taxon>
        <taxon>Rhizaria</taxon>
        <taxon>Retaria</taxon>
        <taxon>Foraminifera</taxon>
        <taxon>Monothalamids</taxon>
        <taxon>Reticulomyxidae</taxon>
        <taxon>Reticulomyxa</taxon>
    </lineage>
</organism>
<protein>
    <recommendedName>
        <fullName evidence="1">PUB domain-containing protein</fullName>
    </recommendedName>
</protein>
<dbReference type="AlphaFoldDB" id="X6P0N5"/>
<reference evidence="2 3" key="1">
    <citation type="journal article" date="2013" name="Curr. Biol.">
        <title>The Genome of the Foraminiferan Reticulomyxa filosa.</title>
        <authorList>
            <person name="Glockner G."/>
            <person name="Hulsmann N."/>
            <person name="Schleicher M."/>
            <person name="Noegel A.A."/>
            <person name="Eichinger L."/>
            <person name="Gallinger C."/>
            <person name="Pawlowski J."/>
            <person name="Sierra R."/>
            <person name="Euteneuer U."/>
            <person name="Pillet L."/>
            <person name="Moustafa A."/>
            <person name="Platzer M."/>
            <person name="Groth M."/>
            <person name="Szafranski K."/>
            <person name="Schliwa M."/>
        </authorList>
    </citation>
    <scope>NUCLEOTIDE SEQUENCE [LARGE SCALE GENOMIC DNA]</scope>
</reference>
<dbReference type="OrthoDB" id="336240at2759"/>